<dbReference type="Gene3D" id="3.30.565.10">
    <property type="entry name" value="Histidine kinase-like ATPase, C-terminal domain"/>
    <property type="match status" value="1"/>
</dbReference>
<dbReference type="Proteomes" id="UP000050562">
    <property type="component" value="Unassembled WGS sequence"/>
</dbReference>
<dbReference type="EMBL" id="LJRC01000230">
    <property type="protein sequence ID" value="KPY32577.1"/>
    <property type="molecule type" value="Genomic_DNA"/>
</dbReference>
<evidence type="ECO:0000313" key="2">
    <source>
        <dbReference type="Proteomes" id="UP000050562"/>
    </source>
</evidence>
<reference evidence="1 2" key="1">
    <citation type="submission" date="2015-09" db="EMBL/GenBank/DDBJ databases">
        <title>Genome announcement of multiple Pseudomonas syringae strains.</title>
        <authorList>
            <person name="Thakur S."/>
            <person name="Wang P.W."/>
            <person name="Gong Y."/>
            <person name="Weir B.S."/>
            <person name="Guttman D.S."/>
        </authorList>
    </citation>
    <scope>NUCLEOTIDE SEQUENCE [LARGE SCALE GENOMIC DNA]</scope>
    <source>
        <strain evidence="1 2">ICMP3956</strain>
    </source>
</reference>
<name>A0A0P9Y442_9PSED</name>
<dbReference type="SUPFAM" id="SSF55874">
    <property type="entry name" value="ATPase domain of HSP90 chaperone/DNA topoisomerase II/histidine kinase"/>
    <property type="match status" value="1"/>
</dbReference>
<evidence type="ECO:0000313" key="1">
    <source>
        <dbReference type="EMBL" id="KPY32577.1"/>
    </source>
</evidence>
<organism evidence="1 2">
    <name type="scientific">Pseudomonas syringae pv. primulae</name>
    <dbReference type="NCBI Taxonomy" id="251707"/>
    <lineage>
        <taxon>Bacteria</taxon>
        <taxon>Pseudomonadati</taxon>
        <taxon>Pseudomonadota</taxon>
        <taxon>Gammaproteobacteria</taxon>
        <taxon>Pseudomonadales</taxon>
        <taxon>Pseudomonadaceae</taxon>
        <taxon>Pseudomonas</taxon>
    </lineage>
</organism>
<sequence>MQPTFKSRSAPPRASAMIEALRGLGYNPQTALADIIDNSIAAGATEVRLDFIWAERESRVLCLDNGCGMSATELDRAMRLGERSPLEKRAENDLGRFGLGLKTASFSQCRRLTVATKGVDALHSLRWDLDYLANSVDDGWHLLEGPHPGSEGFLGSVSSGASGTLVLWEDLDRIVTPGTTVQDFLDLADRVEQHLGMVFHRFLEGARPRLKILLNGAHVRPWDPFMTDHPGKPYNPPVFTHPMRSGIEAECHVLPHKDMLTPQAFERLAGPEGWTAQQGFYVYRNGRLLVAGSWLGLGTGRAWTKDEAHRLARIRLDIPNSADVDWKIDIRKSTARPPVYLRQWLTGLAEATRSRARKAFAHRGRPRLIGNRQVMEAWKVEKLAGGVRYRVDPEHPAIRAVLDEAGPLLPIVRAMLRVIEESVPVQRIWIDTAENRDTPRTGFDQSPPDEAREVLLVMYRNMIERKGYSPEAAREQLRATEPFHVFPSLIDALPDSLKE</sequence>
<gene>
    <name evidence="1" type="ORF">ALO52_200029</name>
</gene>
<proteinExistence type="predicted"/>
<comment type="caution">
    <text evidence="1">The sequence shown here is derived from an EMBL/GenBank/DDBJ whole genome shotgun (WGS) entry which is preliminary data.</text>
</comment>
<dbReference type="InterPro" id="IPR036890">
    <property type="entry name" value="HATPase_C_sf"/>
</dbReference>
<evidence type="ECO:0008006" key="3">
    <source>
        <dbReference type="Google" id="ProtNLM"/>
    </source>
</evidence>
<dbReference type="Pfam" id="PF13589">
    <property type="entry name" value="HATPase_c_3"/>
    <property type="match status" value="1"/>
</dbReference>
<protein>
    <recommendedName>
        <fullName evidence="3">ATPase</fullName>
    </recommendedName>
</protein>
<dbReference type="PATRIC" id="fig|251707.3.peg.5124"/>
<dbReference type="AlphaFoldDB" id="A0A0P9Y442"/>
<accession>A0A0P9Y442</accession>